<dbReference type="InterPro" id="IPR036388">
    <property type="entry name" value="WH-like_DNA-bd_sf"/>
</dbReference>
<dbReference type="PROSITE" id="PS50110">
    <property type="entry name" value="RESPONSE_REGULATORY"/>
    <property type="match status" value="1"/>
</dbReference>
<keyword evidence="1 3" id="KW-0238">DNA-binding</keyword>
<keyword evidence="2" id="KW-0597">Phosphoprotein</keyword>
<dbReference type="CDD" id="cd00383">
    <property type="entry name" value="trans_reg_C"/>
    <property type="match status" value="1"/>
</dbReference>
<evidence type="ECO:0000259" key="4">
    <source>
        <dbReference type="PROSITE" id="PS50110"/>
    </source>
</evidence>
<dbReference type="GO" id="GO:0006355">
    <property type="term" value="P:regulation of DNA-templated transcription"/>
    <property type="evidence" value="ECO:0007669"/>
    <property type="project" value="InterPro"/>
</dbReference>
<dbReference type="STRING" id="676599.ARC20_06000"/>
<dbReference type="InterPro" id="IPR001789">
    <property type="entry name" value="Sig_transdc_resp-reg_receiver"/>
</dbReference>
<dbReference type="Gene3D" id="6.10.250.690">
    <property type="match status" value="1"/>
</dbReference>
<dbReference type="Gene3D" id="1.10.10.10">
    <property type="entry name" value="Winged helix-like DNA-binding domain superfamily/Winged helix DNA-binding domain"/>
    <property type="match status" value="1"/>
</dbReference>
<evidence type="ECO:0000259" key="5">
    <source>
        <dbReference type="PROSITE" id="PS51755"/>
    </source>
</evidence>
<feature type="domain" description="OmpR/PhoB-type" evidence="5">
    <location>
        <begin position="133"/>
        <end position="231"/>
    </location>
</feature>
<dbReference type="GO" id="GO:0005829">
    <property type="term" value="C:cytosol"/>
    <property type="evidence" value="ECO:0007669"/>
    <property type="project" value="TreeGrafter"/>
</dbReference>
<dbReference type="Gene3D" id="3.40.50.2300">
    <property type="match status" value="1"/>
</dbReference>
<evidence type="ECO:0000256" key="3">
    <source>
        <dbReference type="PROSITE-ProRule" id="PRU01091"/>
    </source>
</evidence>
<evidence type="ECO:0000313" key="6">
    <source>
        <dbReference type="EMBL" id="KRG45958.1"/>
    </source>
</evidence>
<organism evidence="6 7">
    <name type="scientific">Stenotrophomonas panacihumi</name>
    <dbReference type="NCBI Taxonomy" id="676599"/>
    <lineage>
        <taxon>Bacteria</taxon>
        <taxon>Pseudomonadati</taxon>
        <taxon>Pseudomonadota</taxon>
        <taxon>Gammaproteobacteria</taxon>
        <taxon>Lysobacterales</taxon>
        <taxon>Lysobacteraceae</taxon>
        <taxon>Stenotrophomonas</taxon>
    </lineage>
</organism>
<dbReference type="SMART" id="SM00448">
    <property type="entry name" value="REC"/>
    <property type="match status" value="1"/>
</dbReference>
<protein>
    <submittedName>
        <fullName evidence="6">Two-component system response regulator</fullName>
    </submittedName>
</protein>
<keyword evidence="7" id="KW-1185">Reference proteome</keyword>
<comment type="caution">
    <text evidence="6">The sequence shown here is derived from an EMBL/GenBank/DDBJ whole genome shotgun (WGS) entry which is preliminary data.</text>
</comment>
<dbReference type="SUPFAM" id="SSF46894">
    <property type="entry name" value="C-terminal effector domain of the bipartite response regulators"/>
    <property type="match status" value="1"/>
</dbReference>
<evidence type="ECO:0000313" key="7">
    <source>
        <dbReference type="Proteomes" id="UP000051802"/>
    </source>
</evidence>
<dbReference type="GO" id="GO:0000976">
    <property type="term" value="F:transcription cis-regulatory region binding"/>
    <property type="evidence" value="ECO:0007669"/>
    <property type="project" value="TreeGrafter"/>
</dbReference>
<dbReference type="Proteomes" id="UP000051802">
    <property type="component" value="Unassembled WGS sequence"/>
</dbReference>
<dbReference type="AlphaFoldDB" id="A0A0R0AL29"/>
<dbReference type="Pfam" id="PF00486">
    <property type="entry name" value="Trans_reg_C"/>
    <property type="match status" value="1"/>
</dbReference>
<accession>A0A0R0AL29</accession>
<feature type="DNA-binding region" description="OmpR/PhoB-type" evidence="3">
    <location>
        <begin position="133"/>
        <end position="231"/>
    </location>
</feature>
<reference evidence="6 7" key="1">
    <citation type="submission" date="2015-10" db="EMBL/GenBank/DDBJ databases">
        <title>Genome sequencing and analysis of members of genus Stenotrophomonas.</title>
        <authorList>
            <person name="Patil P.P."/>
            <person name="Midha S."/>
            <person name="Patil P.B."/>
        </authorList>
    </citation>
    <scope>NUCLEOTIDE SEQUENCE [LARGE SCALE GENOMIC DNA]</scope>
    <source>
        <strain evidence="6 7">JCM 16536</strain>
    </source>
</reference>
<dbReference type="GO" id="GO:0032993">
    <property type="term" value="C:protein-DNA complex"/>
    <property type="evidence" value="ECO:0007669"/>
    <property type="project" value="TreeGrafter"/>
</dbReference>
<sequence>MSEQVSQSSPRVALVEDHARLATLVERGLSASGIAVDVFHTLASAWQGVRGQAYAVAIVDRGLPDGDGLELVRRMRAADNTTPCLMLTSRDALRDRVAGLDAGADDYLPKPFALDELAARVRALMRRPPALRSLAPVFAGVRIEPTQGRMAAGEDHVTLAPAELQIMLSLVRAAGQPVRRAALEAAAWGTAEAVTPNALDVAVHRLRKKLAAIGAGVSLVNVRNLGFTLREEDAPA</sequence>
<dbReference type="PANTHER" id="PTHR48111">
    <property type="entry name" value="REGULATOR OF RPOS"/>
    <property type="match status" value="1"/>
</dbReference>
<dbReference type="InterPro" id="IPR039420">
    <property type="entry name" value="WalR-like"/>
</dbReference>
<dbReference type="OrthoDB" id="9802426at2"/>
<dbReference type="Pfam" id="PF00072">
    <property type="entry name" value="Response_reg"/>
    <property type="match status" value="1"/>
</dbReference>
<dbReference type="PANTHER" id="PTHR48111:SF36">
    <property type="entry name" value="TRANSCRIPTIONAL REGULATORY PROTEIN CUTR"/>
    <property type="match status" value="1"/>
</dbReference>
<dbReference type="InterPro" id="IPR016032">
    <property type="entry name" value="Sig_transdc_resp-reg_C-effctor"/>
</dbReference>
<dbReference type="InterPro" id="IPR001867">
    <property type="entry name" value="OmpR/PhoB-type_DNA-bd"/>
</dbReference>
<dbReference type="SMART" id="SM00862">
    <property type="entry name" value="Trans_reg_C"/>
    <property type="match status" value="1"/>
</dbReference>
<gene>
    <name evidence="6" type="ORF">ARC20_06000</name>
</gene>
<evidence type="ECO:0000256" key="2">
    <source>
        <dbReference type="PROSITE-ProRule" id="PRU00169"/>
    </source>
</evidence>
<feature type="modified residue" description="4-aspartylphosphate" evidence="2">
    <location>
        <position position="60"/>
    </location>
</feature>
<proteinExistence type="predicted"/>
<dbReference type="InterPro" id="IPR011006">
    <property type="entry name" value="CheY-like_superfamily"/>
</dbReference>
<dbReference type="PROSITE" id="PS51755">
    <property type="entry name" value="OMPR_PHOB"/>
    <property type="match status" value="1"/>
</dbReference>
<name>A0A0R0AL29_9GAMM</name>
<dbReference type="GO" id="GO:0000156">
    <property type="term" value="F:phosphorelay response regulator activity"/>
    <property type="evidence" value="ECO:0007669"/>
    <property type="project" value="TreeGrafter"/>
</dbReference>
<feature type="domain" description="Response regulatory" evidence="4">
    <location>
        <begin position="11"/>
        <end position="125"/>
    </location>
</feature>
<evidence type="ECO:0000256" key="1">
    <source>
        <dbReference type="ARBA" id="ARBA00023125"/>
    </source>
</evidence>
<dbReference type="EMBL" id="LLXU01000058">
    <property type="protein sequence ID" value="KRG45958.1"/>
    <property type="molecule type" value="Genomic_DNA"/>
</dbReference>
<dbReference type="RefSeq" id="WP_057645245.1">
    <property type="nucleotide sequence ID" value="NZ_PZOY01000001.1"/>
</dbReference>
<dbReference type="SUPFAM" id="SSF52172">
    <property type="entry name" value="CheY-like"/>
    <property type="match status" value="1"/>
</dbReference>
<dbReference type="CDD" id="cd17624">
    <property type="entry name" value="REC_OmpR_PmrA-like"/>
    <property type="match status" value="1"/>
</dbReference>